<gene>
    <name evidence="2" type="ORF">SN16_00940</name>
</gene>
<dbReference type="STRING" id="45670.SN16_00940"/>
<keyword evidence="1" id="KW-0812">Transmembrane</keyword>
<sequence>MRFSYYHPFFRLLVLIIDNVPSGVKAILALHHMMALSVYHIIIILTEFRTNKKGTLSQAPFCF</sequence>
<evidence type="ECO:0000256" key="1">
    <source>
        <dbReference type="SAM" id="Phobius"/>
    </source>
</evidence>
<comment type="caution">
    <text evidence="2">The sequence shown here is derived from an EMBL/GenBank/DDBJ whole genome shotgun (WGS) entry which is preliminary data.</text>
</comment>
<name>A0A0C2E9L7_9STAP</name>
<protein>
    <submittedName>
        <fullName evidence="2">Uncharacterized protein</fullName>
    </submittedName>
</protein>
<accession>A0A0C2E9L7</accession>
<dbReference type="AlphaFoldDB" id="A0A0C2E9L7"/>
<keyword evidence="1" id="KW-0472">Membrane</keyword>
<evidence type="ECO:0000313" key="2">
    <source>
        <dbReference type="EMBL" id="KIH71957.1"/>
    </source>
</evidence>
<dbReference type="EMBL" id="JXII01000001">
    <property type="protein sequence ID" value="KIH71957.1"/>
    <property type="molecule type" value="Genomic_DNA"/>
</dbReference>
<proteinExistence type="predicted"/>
<organism evidence="2 3">
    <name type="scientific">Salinicoccus roseus</name>
    <dbReference type="NCBI Taxonomy" id="45670"/>
    <lineage>
        <taxon>Bacteria</taxon>
        <taxon>Bacillati</taxon>
        <taxon>Bacillota</taxon>
        <taxon>Bacilli</taxon>
        <taxon>Bacillales</taxon>
        <taxon>Staphylococcaceae</taxon>
        <taxon>Salinicoccus</taxon>
    </lineage>
</organism>
<keyword evidence="1" id="KW-1133">Transmembrane helix</keyword>
<dbReference type="Proteomes" id="UP000031546">
    <property type="component" value="Unassembled WGS sequence"/>
</dbReference>
<feature type="transmembrane region" description="Helical" evidence="1">
    <location>
        <begin position="26"/>
        <end position="45"/>
    </location>
</feature>
<reference evidence="2 3" key="1">
    <citation type="submission" date="2015-01" db="EMBL/GenBank/DDBJ databases">
        <title>Genome sequences of high lactate-tolerant strain Salinicoccus roseus W12 with industrial interest.</title>
        <authorList>
            <person name="Wang H."/>
            <person name="Yu B."/>
        </authorList>
    </citation>
    <scope>NUCLEOTIDE SEQUENCE [LARGE SCALE GENOMIC DNA]</scope>
    <source>
        <strain evidence="2 3">W12</strain>
    </source>
</reference>
<evidence type="ECO:0000313" key="3">
    <source>
        <dbReference type="Proteomes" id="UP000031546"/>
    </source>
</evidence>